<evidence type="ECO:0000313" key="8">
    <source>
        <dbReference type="EMBL" id="KAF6110837.1"/>
    </source>
</evidence>
<gene>
    <name evidence="8" type="ORF">HJG60_015469</name>
</gene>
<dbReference type="EMBL" id="JABVXQ010000005">
    <property type="protein sequence ID" value="KAF6110837.1"/>
    <property type="molecule type" value="Genomic_DNA"/>
</dbReference>
<proteinExistence type="predicted"/>
<feature type="region of interest" description="Disordered" evidence="7">
    <location>
        <begin position="1170"/>
        <end position="1202"/>
    </location>
</feature>
<organism evidence="8 9">
    <name type="scientific">Phyllostomus discolor</name>
    <name type="common">pale spear-nosed bat</name>
    <dbReference type="NCBI Taxonomy" id="89673"/>
    <lineage>
        <taxon>Eukaryota</taxon>
        <taxon>Metazoa</taxon>
        <taxon>Chordata</taxon>
        <taxon>Craniata</taxon>
        <taxon>Vertebrata</taxon>
        <taxon>Euteleostomi</taxon>
        <taxon>Mammalia</taxon>
        <taxon>Eutheria</taxon>
        <taxon>Laurasiatheria</taxon>
        <taxon>Chiroptera</taxon>
        <taxon>Yangochiroptera</taxon>
        <taxon>Phyllostomidae</taxon>
        <taxon>Phyllostominae</taxon>
        <taxon>Phyllostomus</taxon>
    </lineage>
</organism>
<name>A0A834AGD9_9CHIR</name>
<dbReference type="GO" id="GO:0003723">
    <property type="term" value="F:RNA binding"/>
    <property type="evidence" value="ECO:0007669"/>
    <property type="project" value="UniProtKB-KW"/>
</dbReference>
<evidence type="ECO:0000256" key="3">
    <source>
        <dbReference type="ARBA" id="ARBA00022884"/>
    </source>
</evidence>
<keyword evidence="2" id="KW-0597">Phosphoprotein</keyword>
<feature type="region of interest" description="Disordered" evidence="7">
    <location>
        <begin position="660"/>
        <end position="785"/>
    </location>
</feature>
<comment type="caution">
    <text evidence="8">The sequence shown here is derived from an EMBL/GenBank/DDBJ whole genome shotgun (WGS) entry which is preliminary data.</text>
</comment>
<feature type="region of interest" description="Disordered" evidence="7">
    <location>
        <begin position="808"/>
        <end position="839"/>
    </location>
</feature>
<evidence type="ECO:0000256" key="1">
    <source>
        <dbReference type="ARBA" id="ARBA00004123"/>
    </source>
</evidence>
<evidence type="ECO:0000256" key="5">
    <source>
        <dbReference type="ARBA" id="ARBA00023163"/>
    </source>
</evidence>
<dbReference type="GO" id="GO:0005634">
    <property type="term" value="C:nucleus"/>
    <property type="evidence" value="ECO:0007669"/>
    <property type="project" value="UniProtKB-SubCell"/>
</dbReference>
<feature type="compositionally biased region" description="Basic and acidic residues" evidence="7">
    <location>
        <begin position="1091"/>
        <end position="1104"/>
    </location>
</feature>
<feature type="region of interest" description="Disordered" evidence="7">
    <location>
        <begin position="175"/>
        <end position="253"/>
    </location>
</feature>
<keyword evidence="3" id="KW-0694">RNA-binding</keyword>
<dbReference type="PANTHER" id="PTHR15528:SF5">
    <property type="entry name" value="PEROXISOME PROLIFERATOR-ACTIVATED RECEPTOR GAMMA COACTIVATOR-RELATED PROTEIN 1"/>
    <property type="match status" value="1"/>
</dbReference>
<accession>A0A834AGD9</accession>
<evidence type="ECO:0000256" key="2">
    <source>
        <dbReference type="ARBA" id="ARBA00022553"/>
    </source>
</evidence>
<feature type="compositionally biased region" description="Polar residues" evidence="7">
    <location>
        <begin position="479"/>
        <end position="498"/>
    </location>
</feature>
<feature type="compositionally biased region" description="Low complexity" evidence="7">
    <location>
        <begin position="434"/>
        <end position="447"/>
    </location>
</feature>
<dbReference type="GO" id="GO:0045944">
    <property type="term" value="P:positive regulation of transcription by RNA polymerase II"/>
    <property type="evidence" value="ECO:0007669"/>
    <property type="project" value="TreeGrafter"/>
</dbReference>
<feature type="compositionally biased region" description="Low complexity" evidence="7">
    <location>
        <begin position="811"/>
        <end position="824"/>
    </location>
</feature>
<keyword evidence="6" id="KW-0539">Nucleus</keyword>
<evidence type="ECO:0000256" key="4">
    <source>
        <dbReference type="ARBA" id="ARBA00023015"/>
    </source>
</evidence>
<evidence type="ECO:0000256" key="7">
    <source>
        <dbReference type="SAM" id="MobiDB-lite"/>
    </source>
</evidence>
<feature type="compositionally biased region" description="Polar residues" evidence="7">
    <location>
        <begin position="825"/>
        <end position="835"/>
    </location>
</feature>
<feature type="region of interest" description="Disordered" evidence="7">
    <location>
        <begin position="1051"/>
        <end position="1121"/>
    </location>
</feature>
<keyword evidence="5" id="KW-0804">Transcription</keyword>
<feature type="region of interest" description="Disordered" evidence="7">
    <location>
        <begin position="1"/>
        <end position="47"/>
    </location>
</feature>
<feature type="compositionally biased region" description="Pro residues" evidence="7">
    <location>
        <begin position="12"/>
        <end position="22"/>
    </location>
</feature>
<dbReference type="Proteomes" id="UP000664940">
    <property type="component" value="Unassembled WGS sequence"/>
</dbReference>
<protein>
    <submittedName>
        <fullName evidence="8">PPARG related coactivator 1</fullName>
    </submittedName>
</protein>
<sequence>MAARRGRRDRVAPPPSGGPGPDPGGGVRGSRKGSRTQAPYGTVGTVSGGEQVLLQEEVDDSGFVSLSRLGPCLKDKDLGMEELMLQDETLLGTMQSYMDASLISLIEDFGSLGESRLSLEDQNEVSLLTALTEILDNADSENLSPFDSIPDSELLVSPREGPSLHKLLTLSRTPSDRDLITPIDPLGPSTGSSKVNGVEVSLTDTPWDFSPPSFLETSSPKLPSWRTPRSRPRRSQSPSPQQRSDGEEEEEVACFSGQLLDGEHDNSMSSIPDFPMHLACPEEEDKTVAAEMAVQAAGDKSISSLSELVRAMHPYCLPSFTHLTSLENELQEQAGDLTLPEDCVVLEIVGQAATAGNDLEIPVVLHQIPAGPQPVLEDSLEASPTLQLLLPTLESEIEAAVPKEPLCPTKEGLSLDSEEKLESALLEPREVMEPLAPKGPKNPPANAVQSSQRARKGRRRKKKEQPAACIEGYARRLRSSSCGHPTTATEVISQTGSLPQEELQGEVGPPCGRGKPRAWARAWAASLEKPSSGNLESSAGQASPAKEGPLDLCPNLGDTIEANPVPTHLSFVDSARADPMPLDSVEDDPSAVDCVLADPVPVDPALVDLASANSELVDALPAGPVLTEPVLVGSVAVDPAVVVPVSDDLPPVDSVSANLAPVDSVPDDLAPVNPVLIKSRPTDPRRGAVSSAQGSPAPQLLESESLDPPKAIIPEAKEAVGPLKAEGGTSATTQETKPRPLSLSEYRRRRQQRQTEAEERSSQPPSGKWPSLPETPTGLADIPCLVIPPAPAKKTALQRSPEACFVPVGPSPAASSPESPASKSMTPTPTEQVPSQEMPLPARLPPPAVQSMPPTMPTALPFPPGGVGMTPMLPPPASGQGVPSLPLPPFQPPSLPMSVGPVPPESYTHYAPILPWPCYPPVSPGYPCLPPPPTVPLVSGTPGTYTVPPTCSVPWVPPPAPIPPYSSSCTYAPLGWDAGLRHPPFWSAVPPPPLPPASVGRAVPPPKVEPSVIPDDLPESVLPVPVAPLSLGSAGQGAPQIESTKVEVKSVPGSPHLKHKVCSPVQNPQNKPSPHLSAESVTTEEPASEMLKLETQETMSREKTPSVAKAVSTPKQSTVTKLPAVHPARLRKLSFLPTPRSQGPEDVVQAFISEIGIEASDLSSLLEQFEKSEAKKECPPPAPADSLAVGNSGGVDPPQEKRPLDRLQAPELANVAGPVAVPLDVPEDALPLPHLPHPHHLVPEAGPAPHPPAGEVTGGGGEHAVRESVHLGYKCLSSVTSAVIPLGG</sequence>
<feature type="compositionally biased region" description="Polar residues" evidence="7">
    <location>
        <begin position="529"/>
        <end position="541"/>
    </location>
</feature>
<evidence type="ECO:0000313" key="9">
    <source>
        <dbReference type="Proteomes" id="UP000664940"/>
    </source>
</evidence>
<evidence type="ECO:0000256" key="6">
    <source>
        <dbReference type="ARBA" id="ARBA00023242"/>
    </source>
</evidence>
<dbReference type="GO" id="GO:0003712">
    <property type="term" value="F:transcription coregulator activity"/>
    <property type="evidence" value="ECO:0007669"/>
    <property type="project" value="InterPro"/>
</dbReference>
<dbReference type="PANTHER" id="PTHR15528">
    <property type="entry name" value="PEROXISOME PROLIFERATOR ACTIVATED RECEPTOR GAMMA COACTIVATOR 1 PGC-1 -RELATED"/>
    <property type="match status" value="1"/>
</dbReference>
<comment type="subcellular location">
    <subcellularLocation>
        <location evidence="1">Nucleus</location>
    </subcellularLocation>
</comment>
<keyword evidence="4" id="KW-0805">Transcription regulation</keyword>
<feature type="compositionally biased region" description="Basic residues" evidence="7">
    <location>
        <begin position="453"/>
        <end position="463"/>
    </location>
</feature>
<dbReference type="InterPro" id="IPR034605">
    <property type="entry name" value="PGC-1"/>
</dbReference>
<reference evidence="8 9" key="1">
    <citation type="journal article" date="2020" name="Nature">
        <title>Six reference-quality genomes reveal evolution of bat adaptations.</title>
        <authorList>
            <person name="Jebb D."/>
            <person name="Huang Z."/>
            <person name="Pippel M."/>
            <person name="Hughes G.M."/>
            <person name="Lavrichenko K."/>
            <person name="Devanna P."/>
            <person name="Winkler S."/>
            <person name="Jermiin L.S."/>
            <person name="Skirmuntt E.C."/>
            <person name="Katzourakis A."/>
            <person name="Burkitt-Gray L."/>
            <person name="Ray D.A."/>
            <person name="Sullivan K.A.M."/>
            <person name="Roscito J.G."/>
            <person name="Kirilenko B.M."/>
            <person name="Davalos L.M."/>
            <person name="Corthals A.P."/>
            <person name="Power M.L."/>
            <person name="Jones G."/>
            <person name="Ransome R.D."/>
            <person name="Dechmann D.K.N."/>
            <person name="Locatelli A.G."/>
            <person name="Puechmaille S.J."/>
            <person name="Fedrigo O."/>
            <person name="Jarvis E.D."/>
            <person name="Hiller M."/>
            <person name="Vernes S.C."/>
            <person name="Myers E.W."/>
            <person name="Teeling E.C."/>
        </authorList>
    </citation>
    <scope>NUCLEOTIDE SEQUENCE [LARGE SCALE GENOMIC DNA]</scope>
    <source>
        <strain evidence="8">Bat1K_MPI-CBG_1</strain>
    </source>
</reference>
<feature type="region of interest" description="Disordered" evidence="7">
    <location>
        <begin position="434"/>
        <end position="559"/>
    </location>
</feature>